<dbReference type="SUPFAM" id="SSF55961">
    <property type="entry name" value="Bet v1-like"/>
    <property type="match status" value="2"/>
</dbReference>
<dbReference type="PROSITE" id="PS50071">
    <property type="entry name" value="HOMEOBOX_2"/>
    <property type="match status" value="1"/>
</dbReference>
<comment type="subcellular location">
    <subcellularLocation>
        <location evidence="1 9 10">Nucleus</location>
    </subcellularLocation>
</comment>
<dbReference type="InterPro" id="IPR002913">
    <property type="entry name" value="START_lipid-bd_dom"/>
</dbReference>
<feature type="compositionally biased region" description="Gly residues" evidence="11">
    <location>
        <begin position="7"/>
        <end position="17"/>
    </location>
</feature>
<dbReference type="Proteomes" id="UP000325577">
    <property type="component" value="Linkage Group LG14"/>
</dbReference>
<dbReference type="PROSITE" id="PS50848">
    <property type="entry name" value="START"/>
    <property type="match status" value="1"/>
</dbReference>
<dbReference type="InterPro" id="IPR009057">
    <property type="entry name" value="Homeodomain-like_sf"/>
</dbReference>
<sequence length="794" mass="86961">MNFRGFIGSGGTGGDSSGGARILTDVSYSNLRTAAMAQPQLVSQPIAQPVLNSPALSLTLKPTMEGQGQMGQTGRVREDEHEGRSGSENLEGASGDDQELTGDRLARKKKYHRHTLHQIQELEACFKENPHPDEKTRLEIGKKLSLEKKQVKFWFQNRRTQMKTQLERHENVMLRQENDKLRIDNIAMKDAVRNPICSSCGGPAILGEISIEEHQLRIENVRLKDELNWTHEVSNKFLCRPLSSLSSSIPPVMSHSTLELGVGRNVFGGLSAVDTTFSMGHNFGNGVSNALPVMPSTRTTIGTPGFERSMFVELALAAMDELIKLSQIDNPLWVRSLDGGREALNHEEYTRTFPPIAMKPSGFVANATRATGMLIINSLALADILMDVNQWAETFSCMIGRTSTIDVISSGMGGTRSGALQLMHAELQILSPLVPSYQMKFLRFCKQHTEGVWAVVDVSVDTIREGSNAHTFVNCRRLPSGCVVQDMPNGYSKVTWVEHLEYDESAVHHLYQPLLSSGLGFGAQRWLATLQRQCECLAVMMSSTIPGEDHTAITPSGRRSIVKLAQRMTHNFFAGVCATVHKWEVLQIGNVVEGARLMTRKNVDDPREPHGVVLSATTSVWMPVSTQRLFNFLRNEQLRSEWDILSHGGPVQEMVHISKSQDPGNCVSLLRSSNSMLILQETWTDASGSLIAYAAVDIAVMHVVINGGDSACVALLPSGFAIVPDCFPDSGGHCNGTLVKEGSGGGSAGSLLTVGFQLLVNNLPTAKLTMESVETVNDLISKQIQRIKTALHCN</sequence>
<dbReference type="Pfam" id="PF25797">
    <property type="entry name" value="PDF2_C"/>
    <property type="match status" value="1"/>
</dbReference>
<evidence type="ECO:0000259" key="13">
    <source>
        <dbReference type="PROSITE" id="PS50848"/>
    </source>
</evidence>
<gene>
    <name evidence="14" type="ORF">F0562_026590</name>
</gene>
<evidence type="ECO:0000259" key="12">
    <source>
        <dbReference type="PROSITE" id="PS50071"/>
    </source>
</evidence>
<reference evidence="14 15" key="1">
    <citation type="submission" date="2019-09" db="EMBL/GenBank/DDBJ databases">
        <title>A chromosome-level genome assembly of the Chinese tupelo Nyssa sinensis.</title>
        <authorList>
            <person name="Yang X."/>
            <person name="Kang M."/>
            <person name="Yang Y."/>
            <person name="Xiong H."/>
            <person name="Wang M."/>
            <person name="Zhang Z."/>
            <person name="Wang Z."/>
            <person name="Wu H."/>
            <person name="Ma T."/>
            <person name="Liu J."/>
            <person name="Xi Z."/>
        </authorList>
    </citation>
    <scope>NUCLEOTIDE SEQUENCE [LARGE SCALE GENOMIC DNA]</scope>
    <source>
        <strain evidence="14">J267</strain>
        <tissue evidence="14">Leaf</tissue>
    </source>
</reference>
<evidence type="ECO:0000256" key="9">
    <source>
        <dbReference type="PROSITE-ProRule" id="PRU00108"/>
    </source>
</evidence>
<dbReference type="GO" id="GO:0008289">
    <property type="term" value="F:lipid binding"/>
    <property type="evidence" value="ECO:0007669"/>
    <property type="project" value="InterPro"/>
</dbReference>
<dbReference type="InterPro" id="IPR042160">
    <property type="entry name" value="HD-Zip_IV"/>
</dbReference>
<keyword evidence="8 9" id="KW-0539">Nucleus</keyword>
<dbReference type="EMBL" id="CM018037">
    <property type="protein sequence ID" value="KAA8539898.1"/>
    <property type="molecule type" value="Genomic_DNA"/>
</dbReference>
<dbReference type="SUPFAM" id="SSF46689">
    <property type="entry name" value="Homeodomain-like"/>
    <property type="match status" value="1"/>
</dbReference>
<evidence type="ECO:0000256" key="11">
    <source>
        <dbReference type="SAM" id="MobiDB-lite"/>
    </source>
</evidence>
<feature type="domain" description="START" evidence="13">
    <location>
        <begin position="304"/>
        <end position="539"/>
    </location>
</feature>
<keyword evidence="5 9" id="KW-0238">DNA-binding</keyword>
<dbReference type="GO" id="GO:0003677">
    <property type="term" value="F:DNA binding"/>
    <property type="evidence" value="ECO:0007669"/>
    <property type="project" value="UniProtKB-UniRule"/>
</dbReference>
<dbReference type="FunFam" id="1.10.10.60:FF:000229">
    <property type="entry name" value="Homeobox-leucine zipper protein HDG1"/>
    <property type="match status" value="1"/>
</dbReference>
<dbReference type="CDD" id="cd08875">
    <property type="entry name" value="START_ArGLABRA2_like"/>
    <property type="match status" value="1"/>
</dbReference>
<keyword evidence="4" id="KW-0175">Coiled coil</keyword>
<keyword evidence="3" id="KW-0805">Transcription regulation</keyword>
<comment type="similarity">
    <text evidence="2">Belongs to the HD-ZIP homeobox family. Class IV subfamily.</text>
</comment>
<evidence type="ECO:0000256" key="6">
    <source>
        <dbReference type="ARBA" id="ARBA00023155"/>
    </source>
</evidence>
<feature type="region of interest" description="Disordered" evidence="11">
    <location>
        <begin position="1"/>
        <end position="20"/>
    </location>
</feature>
<evidence type="ECO:0000313" key="15">
    <source>
        <dbReference type="Proteomes" id="UP000325577"/>
    </source>
</evidence>
<dbReference type="Pfam" id="PF00046">
    <property type="entry name" value="Homeodomain"/>
    <property type="match status" value="1"/>
</dbReference>
<organism evidence="14 15">
    <name type="scientific">Nyssa sinensis</name>
    <dbReference type="NCBI Taxonomy" id="561372"/>
    <lineage>
        <taxon>Eukaryota</taxon>
        <taxon>Viridiplantae</taxon>
        <taxon>Streptophyta</taxon>
        <taxon>Embryophyta</taxon>
        <taxon>Tracheophyta</taxon>
        <taxon>Spermatophyta</taxon>
        <taxon>Magnoliopsida</taxon>
        <taxon>eudicotyledons</taxon>
        <taxon>Gunneridae</taxon>
        <taxon>Pentapetalae</taxon>
        <taxon>asterids</taxon>
        <taxon>Cornales</taxon>
        <taxon>Nyssaceae</taxon>
        <taxon>Nyssa</taxon>
    </lineage>
</organism>
<proteinExistence type="inferred from homology"/>
<feature type="DNA-binding region" description="Homeobox" evidence="9">
    <location>
        <begin position="107"/>
        <end position="166"/>
    </location>
</feature>
<dbReference type="InterPro" id="IPR001356">
    <property type="entry name" value="HD"/>
</dbReference>
<dbReference type="Pfam" id="PF01852">
    <property type="entry name" value="START"/>
    <property type="match status" value="1"/>
</dbReference>
<feature type="domain" description="Homeobox" evidence="12">
    <location>
        <begin position="105"/>
        <end position="165"/>
    </location>
</feature>
<evidence type="ECO:0008006" key="16">
    <source>
        <dbReference type="Google" id="ProtNLM"/>
    </source>
</evidence>
<dbReference type="OrthoDB" id="6159439at2759"/>
<dbReference type="SMART" id="SM00389">
    <property type="entry name" value="HOX"/>
    <property type="match status" value="1"/>
</dbReference>
<dbReference type="InterPro" id="IPR057993">
    <property type="entry name" value="HD-Zip_IV_C"/>
</dbReference>
<feature type="region of interest" description="Disordered" evidence="11">
    <location>
        <begin position="64"/>
        <end position="100"/>
    </location>
</feature>
<evidence type="ECO:0000256" key="5">
    <source>
        <dbReference type="ARBA" id="ARBA00023125"/>
    </source>
</evidence>
<dbReference type="SMART" id="SM00234">
    <property type="entry name" value="START"/>
    <property type="match status" value="1"/>
</dbReference>
<dbReference type="CDD" id="cd00086">
    <property type="entry name" value="homeodomain"/>
    <property type="match status" value="1"/>
</dbReference>
<keyword evidence="15" id="KW-1185">Reference proteome</keyword>
<evidence type="ECO:0000256" key="1">
    <source>
        <dbReference type="ARBA" id="ARBA00004123"/>
    </source>
</evidence>
<accession>A0A5J5BB99</accession>
<evidence type="ECO:0000256" key="7">
    <source>
        <dbReference type="ARBA" id="ARBA00023163"/>
    </source>
</evidence>
<evidence type="ECO:0000313" key="14">
    <source>
        <dbReference type="EMBL" id="KAA8539898.1"/>
    </source>
</evidence>
<name>A0A5J5BB99_9ASTE</name>
<evidence type="ECO:0000256" key="4">
    <source>
        <dbReference type="ARBA" id="ARBA00023054"/>
    </source>
</evidence>
<evidence type="ECO:0000256" key="8">
    <source>
        <dbReference type="ARBA" id="ARBA00023242"/>
    </source>
</evidence>
<evidence type="ECO:0000256" key="10">
    <source>
        <dbReference type="RuleBase" id="RU000682"/>
    </source>
</evidence>
<dbReference type="PANTHER" id="PTHR45654">
    <property type="entry name" value="HOMEOBOX-LEUCINE ZIPPER PROTEIN MERISTEM L1"/>
    <property type="match status" value="1"/>
</dbReference>
<keyword evidence="6 9" id="KW-0371">Homeobox</keyword>
<dbReference type="AlphaFoldDB" id="A0A5J5BB99"/>
<dbReference type="Gene3D" id="1.10.10.60">
    <property type="entry name" value="Homeodomain-like"/>
    <property type="match status" value="1"/>
</dbReference>
<feature type="compositionally biased region" description="Low complexity" evidence="11">
    <location>
        <begin position="64"/>
        <end position="74"/>
    </location>
</feature>
<evidence type="ECO:0000256" key="2">
    <source>
        <dbReference type="ARBA" id="ARBA00006789"/>
    </source>
</evidence>
<feature type="compositionally biased region" description="Basic and acidic residues" evidence="11">
    <location>
        <begin position="75"/>
        <end position="85"/>
    </location>
</feature>
<keyword evidence="7" id="KW-0804">Transcription</keyword>
<dbReference type="GO" id="GO:0005634">
    <property type="term" value="C:nucleus"/>
    <property type="evidence" value="ECO:0007669"/>
    <property type="project" value="UniProtKB-SubCell"/>
</dbReference>
<protein>
    <recommendedName>
        <fullName evidence="16">Homeobox domain-containing protein</fullName>
    </recommendedName>
</protein>
<dbReference type="PANTHER" id="PTHR45654:SF69">
    <property type="entry name" value="HOMEOBOX-LEUCINE ZIPPER PROTEIN ANTHOCYANINLESS 2-LIKE"/>
    <property type="match status" value="1"/>
</dbReference>
<evidence type="ECO:0000256" key="3">
    <source>
        <dbReference type="ARBA" id="ARBA00023015"/>
    </source>
</evidence>